<dbReference type="PANTHER" id="PTHR34975">
    <property type="entry name" value="SPORE GERMINATION PROTEIN A2"/>
    <property type="match status" value="1"/>
</dbReference>
<keyword evidence="6 8" id="KW-1133">Transmembrane helix</keyword>
<evidence type="ECO:0000256" key="3">
    <source>
        <dbReference type="ARBA" id="ARBA00022448"/>
    </source>
</evidence>
<dbReference type="GO" id="GO:0009847">
    <property type="term" value="P:spore germination"/>
    <property type="evidence" value="ECO:0007669"/>
    <property type="project" value="InterPro"/>
</dbReference>
<feature type="transmembrane region" description="Helical" evidence="8">
    <location>
        <begin position="292"/>
        <end position="311"/>
    </location>
</feature>
<keyword evidence="5 8" id="KW-0812">Transmembrane</keyword>
<keyword evidence="10" id="KW-1185">Reference proteome</keyword>
<dbReference type="PANTHER" id="PTHR34975:SF2">
    <property type="entry name" value="SPORE GERMINATION PROTEIN A2"/>
    <property type="match status" value="1"/>
</dbReference>
<comment type="caution">
    <text evidence="9">The sequence shown here is derived from an EMBL/GenBank/DDBJ whole genome shotgun (WGS) entry which is preliminary data.</text>
</comment>
<proteinExistence type="inferred from homology"/>
<evidence type="ECO:0000256" key="8">
    <source>
        <dbReference type="SAM" id="Phobius"/>
    </source>
</evidence>
<evidence type="ECO:0000256" key="2">
    <source>
        <dbReference type="ARBA" id="ARBA00007998"/>
    </source>
</evidence>
<accession>A0A972GXX6</accession>
<feature type="transmembrane region" description="Helical" evidence="8">
    <location>
        <begin position="134"/>
        <end position="154"/>
    </location>
</feature>
<feature type="transmembrane region" description="Helical" evidence="8">
    <location>
        <begin position="236"/>
        <end position="259"/>
    </location>
</feature>
<name>A0A972GXX6_9BACL</name>
<comment type="similarity">
    <text evidence="2">Belongs to the amino acid-polyamine-organocation (APC) superfamily. Spore germination protein (SGP) (TC 2.A.3.9) family.</text>
</comment>
<evidence type="ECO:0000313" key="9">
    <source>
        <dbReference type="EMBL" id="NOU98165.1"/>
    </source>
</evidence>
<dbReference type="EMBL" id="WHOD01000128">
    <property type="protein sequence ID" value="NOU98165.1"/>
    <property type="molecule type" value="Genomic_DNA"/>
</dbReference>
<feature type="transmembrane region" description="Helical" evidence="8">
    <location>
        <begin position="25"/>
        <end position="46"/>
    </location>
</feature>
<comment type="subcellular location">
    <subcellularLocation>
        <location evidence="1">Membrane</location>
        <topology evidence="1">Multi-pass membrane protein</topology>
    </subcellularLocation>
</comment>
<keyword evidence="4" id="KW-0309">Germination</keyword>
<feature type="transmembrane region" description="Helical" evidence="8">
    <location>
        <begin position="203"/>
        <end position="224"/>
    </location>
</feature>
<dbReference type="Proteomes" id="UP000641588">
    <property type="component" value="Unassembled WGS sequence"/>
</dbReference>
<dbReference type="Pfam" id="PF03845">
    <property type="entry name" value="Spore_permease"/>
    <property type="match status" value="1"/>
</dbReference>
<feature type="transmembrane region" description="Helical" evidence="8">
    <location>
        <begin position="323"/>
        <end position="344"/>
    </location>
</feature>
<feature type="transmembrane region" description="Helical" evidence="8">
    <location>
        <begin position="350"/>
        <end position="372"/>
    </location>
</feature>
<gene>
    <name evidence="9" type="ORF">GC093_33780</name>
</gene>
<sequence length="383" mass="43338">MQGLAIMGFIITGMQVNFFMNPKHFSFLQICTILMLSIGMMNHVIVIPVLMEVAGRDAWISVLLASILFVPVFFLIAYIIQKTMSAQHRSIIEWLREKYGKWVAGCIAVVLSLTLFTSALFTGKDFKIWTSSSYLPETPPSVIAIILVGVAYYISLQGIRAIAYSSAVLLPLVIIFGEFVMISNYPHKDYAMLFPVFEYGKSQAINGILFVGTGFIEVMYIIFLQQHIRAKVKKRHVVILGLMMAGLTIGPVMGSIAAFGPVEAQIQRYPAFEEWRLVKIGNYIEHVDFLSIYQWVCGAFIRISLAMYMIGELIPKWKKLVSSLIALLMAILLVSEIGDITFLYVMKTYYFPITFYTLLGMLLVLFLFVLFAKRDEVKKINES</sequence>
<dbReference type="NCBIfam" id="TIGR00912">
    <property type="entry name" value="2A0309"/>
    <property type="match status" value="1"/>
</dbReference>
<dbReference type="InterPro" id="IPR004761">
    <property type="entry name" value="Spore_GerAB"/>
</dbReference>
<feature type="transmembrane region" description="Helical" evidence="8">
    <location>
        <begin position="102"/>
        <end position="122"/>
    </location>
</feature>
<evidence type="ECO:0000256" key="7">
    <source>
        <dbReference type="ARBA" id="ARBA00023136"/>
    </source>
</evidence>
<dbReference type="GO" id="GO:0016020">
    <property type="term" value="C:membrane"/>
    <property type="evidence" value="ECO:0007669"/>
    <property type="project" value="UniProtKB-SubCell"/>
</dbReference>
<dbReference type="AlphaFoldDB" id="A0A972GXX6"/>
<evidence type="ECO:0000256" key="5">
    <source>
        <dbReference type="ARBA" id="ARBA00022692"/>
    </source>
</evidence>
<feature type="transmembrane region" description="Helical" evidence="8">
    <location>
        <begin position="58"/>
        <end position="81"/>
    </location>
</feature>
<keyword evidence="7 8" id="KW-0472">Membrane</keyword>
<evidence type="ECO:0000256" key="4">
    <source>
        <dbReference type="ARBA" id="ARBA00022544"/>
    </source>
</evidence>
<protein>
    <submittedName>
        <fullName evidence="9">GerAB/ArcD/ProY family transporter</fullName>
    </submittedName>
</protein>
<organism evidence="9 10">
    <name type="scientific">Paenibacillus foliorum</name>
    <dbReference type="NCBI Taxonomy" id="2654974"/>
    <lineage>
        <taxon>Bacteria</taxon>
        <taxon>Bacillati</taxon>
        <taxon>Bacillota</taxon>
        <taxon>Bacilli</taxon>
        <taxon>Bacillales</taxon>
        <taxon>Paenibacillaceae</taxon>
        <taxon>Paenibacillus</taxon>
    </lineage>
</organism>
<feature type="transmembrane region" description="Helical" evidence="8">
    <location>
        <begin position="161"/>
        <end position="183"/>
    </location>
</feature>
<evidence type="ECO:0000256" key="6">
    <source>
        <dbReference type="ARBA" id="ARBA00022989"/>
    </source>
</evidence>
<evidence type="ECO:0000313" key="10">
    <source>
        <dbReference type="Proteomes" id="UP000641588"/>
    </source>
</evidence>
<reference evidence="9" key="1">
    <citation type="submission" date="2019-10" db="EMBL/GenBank/DDBJ databases">
        <title>Description of Paenibacillus glebae sp. nov.</title>
        <authorList>
            <person name="Carlier A."/>
            <person name="Qi S."/>
        </authorList>
    </citation>
    <scope>NUCLEOTIDE SEQUENCE</scope>
    <source>
        <strain evidence="9">LMG 31456</strain>
    </source>
</reference>
<keyword evidence="3" id="KW-0813">Transport</keyword>
<evidence type="ECO:0000256" key="1">
    <source>
        <dbReference type="ARBA" id="ARBA00004141"/>
    </source>
</evidence>